<comment type="subunit">
    <text evidence="8">Homodimer.</text>
</comment>
<evidence type="ECO:0000256" key="5">
    <source>
        <dbReference type="ARBA" id="ARBA00022741"/>
    </source>
</evidence>
<name>A0A2A6J2G0_9HYPH</name>
<dbReference type="AlphaFoldDB" id="A0A2A6J2G0"/>
<dbReference type="CDD" id="cd00560">
    <property type="entry name" value="PanC"/>
    <property type="match status" value="1"/>
</dbReference>
<keyword evidence="5 8" id="KW-0547">Nucleotide-binding</keyword>
<dbReference type="EMBL" id="NWSV01000041">
    <property type="protein sequence ID" value="PDT00326.1"/>
    <property type="molecule type" value="Genomic_DNA"/>
</dbReference>
<keyword evidence="8" id="KW-0963">Cytoplasm</keyword>
<dbReference type="InterPro" id="IPR003721">
    <property type="entry name" value="Pantoate_ligase"/>
</dbReference>
<proteinExistence type="inferred from homology"/>
<comment type="pathway">
    <text evidence="1 8">Cofactor biosynthesis; (R)-pantothenate biosynthesis; (R)-pantothenate from (R)-pantoate and beta-alanine: step 1/1.</text>
</comment>
<dbReference type="Proteomes" id="UP000220768">
    <property type="component" value="Unassembled WGS sequence"/>
</dbReference>
<dbReference type="RefSeq" id="WP_097615835.1">
    <property type="nucleotide sequence ID" value="NZ_NWSV01000041.1"/>
</dbReference>
<feature type="binding site" evidence="8">
    <location>
        <position position="153"/>
    </location>
    <ligand>
        <name>(R)-pantoate</name>
        <dbReference type="ChEBI" id="CHEBI:15980"/>
    </ligand>
</feature>
<evidence type="ECO:0000256" key="9">
    <source>
        <dbReference type="SAM" id="MobiDB-lite"/>
    </source>
</evidence>
<dbReference type="Gene3D" id="3.30.1300.10">
    <property type="entry name" value="Pantoate-beta-alanine ligase, C-terminal domain"/>
    <property type="match status" value="1"/>
</dbReference>
<organism evidence="10 11">
    <name type="scientific">Rhizobium chutanense</name>
    <dbReference type="NCBI Taxonomy" id="2035448"/>
    <lineage>
        <taxon>Bacteria</taxon>
        <taxon>Pseudomonadati</taxon>
        <taxon>Pseudomonadota</taxon>
        <taxon>Alphaproteobacteria</taxon>
        <taxon>Hyphomicrobiales</taxon>
        <taxon>Rhizobiaceae</taxon>
        <taxon>Rhizobium/Agrobacterium group</taxon>
        <taxon>Rhizobium</taxon>
    </lineage>
</organism>
<dbReference type="InterPro" id="IPR042176">
    <property type="entry name" value="Pantoate_ligase_C"/>
</dbReference>
<feature type="active site" description="Proton donor" evidence="8">
    <location>
        <position position="37"/>
    </location>
</feature>
<feature type="binding site" evidence="8">
    <location>
        <position position="176"/>
    </location>
    <ligand>
        <name>ATP</name>
        <dbReference type="ChEBI" id="CHEBI:30616"/>
    </ligand>
</feature>
<keyword evidence="4 8" id="KW-0566">Pantothenate biosynthesis</keyword>
<dbReference type="Gene3D" id="3.40.50.620">
    <property type="entry name" value="HUPs"/>
    <property type="match status" value="1"/>
</dbReference>
<sequence length="311" mass="33695">MRVFSSIDELRHTLDALKRQGRTVGLVPTMGYLHAGHMELVTRARAENDLVVVSIFVNPLQFGPAEDLSQYPRDLERDSAMLKQAGVNFLFAPGVEDMYPRPMLAVVDVPDLGRELEGAVRPGHFAGVATVVSKLFNIVQPQIAYFGQKDYQQVVIIKRMVEDLAIPVRVISVPTVRDADGLALSSRNVYLSPEERRAAAIVPQTLDEAERLVADGLTDAKELEATLTAFLGREPLAKPEVVAVRDASTLGPVGSIEEPVVVALFVRFGSTRLLDNRVIDGNRAAGNNRIAGVIGGRSQPGKGQPGKGVTK</sequence>
<comment type="similarity">
    <text evidence="2 8">Belongs to the pantothenate synthetase family.</text>
</comment>
<comment type="function">
    <text evidence="8">Catalyzes the condensation of pantoate with beta-alanine in an ATP-dependent reaction via a pantoyl-adenylate intermediate.</text>
</comment>
<evidence type="ECO:0000256" key="8">
    <source>
        <dbReference type="HAMAP-Rule" id="MF_00158"/>
    </source>
</evidence>
<dbReference type="GO" id="GO:0015940">
    <property type="term" value="P:pantothenate biosynthetic process"/>
    <property type="evidence" value="ECO:0007669"/>
    <property type="project" value="UniProtKB-UniRule"/>
</dbReference>
<comment type="miscellaneous">
    <text evidence="8">The reaction proceeds by a bi uni uni bi ping pong mechanism.</text>
</comment>
<comment type="catalytic activity">
    <reaction evidence="7 8">
        <text>(R)-pantoate + beta-alanine + ATP = (R)-pantothenate + AMP + diphosphate + H(+)</text>
        <dbReference type="Rhea" id="RHEA:10912"/>
        <dbReference type="ChEBI" id="CHEBI:15378"/>
        <dbReference type="ChEBI" id="CHEBI:15980"/>
        <dbReference type="ChEBI" id="CHEBI:29032"/>
        <dbReference type="ChEBI" id="CHEBI:30616"/>
        <dbReference type="ChEBI" id="CHEBI:33019"/>
        <dbReference type="ChEBI" id="CHEBI:57966"/>
        <dbReference type="ChEBI" id="CHEBI:456215"/>
        <dbReference type="EC" id="6.3.2.1"/>
    </reaction>
</comment>
<dbReference type="SUPFAM" id="SSF52374">
    <property type="entry name" value="Nucleotidylyl transferase"/>
    <property type="match status" value="1"/>
</dbReference>
<dbReference type="GO" id="GO:0005524">
    <property type="term" value="F:ATP binding"/>
    <property type="evidence" value="ECO:0007669"/>
    <property type="project" value="UniProtKB-KW"/>
</dbReference>
<comment type="caution">
    <text evidence="10">The sequence shown here is derived from an EMBL/GenBank/DDBJ whole genome shotgun (WGS) entry which is preliminary data.</text>
</comment>
<dbReference type="InterPro" id="IPR004821">
    <property type="entry name" value="Cyt_trans-like"/>
</dbReference>
<feature type="region of interest" description="Disordered" evidence="9">
    <location>
        <begin position="292"/>
        <end position="311"/>
    </location>
</feature>
<dbReference type="Pfam" id="PF02569">
    <property type="entry name" value="Pantoate_ligase"/>
    <property type="match status" value="1"/>
</dbReference>
<keyword evidence="3 8" id="KW-0436">Ligase</keyword>
<dbReference type="GO" id="GO:0005829">
    <property type="term" value="C:cytosol"/>
    <property type="evidence" value="ECO:0007669"/>
    <property type="project" value="TreeGrafter"/>
</dbReference>
<feature type="binding site" evidence="8">
    <location>
        <position position="61"/>
    </location>
    <ligand>
        <name>beta-alanine</name>
        <dbReference type="ChEBI" id="CHEBI:57966"/>
    </ligand>
</feature>
<feature type="binding site" evidence="8">
    <location>
        <begin position="30"/>
        <end position="37"/>
    </location>
    <ligand>
        <name>ATP</name>
        <dbReference type="ChEBI" id="CHEBI:30616"/>
    </ligand>
</feature>
<dbReference type="InterPro" id="IPR014729">
    <property type="entry name" value="Rossmann-like_a/b/a_fold"/>
</dbReference>
<evidence type="ECO:0000256" key="2">
    <source>
        <dbReference type="ARBA" id="ARBA00009256"/>
    </source>
</evidence>
<dbReference type="NCBIfam" id="TIGR00125">
    <property type="entry name" value="cyt_tran_rel"/>
    <property type="match status" value="1"/>
</dbReference>
<dbReference type="GO" id="GO:0004592">
    <property type="term" value="F:pantoate-beta-alanine ligase activity"/>
    <property type="evidence" value="ECO:0007669"/>
    <property type="project" value="UniProtKB-UniRule"/>
</dbReference>
<dbReference type="HAMAP" id="MF_00158">
    <property type="entry name" value="PanC"/>
    <property type="match status" value="1"/>
</dbReference>
<evidence type="ECO:0000256" key="1">
    <source>
        <dbReference type="ARBA" id="ARBA00004990"/>
    </source>
</evidence>
<evidence type="ECO:0000313" key="11">
    <source>
        <dbReference type="Proteomes" id="UP000220768"/>
    </source>
</evidence>
<evidence type="ECO:0000256" key="6">
    <source>
        <dbReference type="ARBA" id="ARBA00022840"/>
    </source>
</evidence>
<keyword evidence="11" id="KW-1185">Reference proteome</keyword>
<accession>A0A2A6J2G0</accession>
<evidence type="ECO:0000256" key="3">
    <source>
        <dbReference type="ARBA" id="ARBA00022598"/>
    </source>
</evidence>
<dbReference type="NCBIfam" id="TIGR00018">
    <property type="entry name" value="panC"/>
    <property type="match status" value="1"/>
</dbReference>
<gene>
    <name evidence="8" type="primary">panC</name>
    <name evidence="10" type="ORF">CO666_31365</name>
</gene>
<dbReference type="FunFam" id="3.40.50.620:FF:000013">
    <property type="entry name" value="Pantothenate synthetase"/>
    <property type="match status" value="1"/>
</dbReference>
<dbReference type="PANTHER" id="PTHR21299">
    <property type="entry name" value="CYTIDYLATE KINASE/PANTOATE-BETA-ALANINE LIGASE"/>
    <property type="match status" value="1"/>
</dbReference>
<evidence type="ECO:0000256" key="4">
    <source>
        <dbReference type="ARBA" id="ARBA00022655"/>
    </source>
</evidence>
<dbReference type="PANTHER" id="PTHR21299:SF1">
    <property type="entry name" value="PANTOATE--BETA-ALANINE LIGASE"/>
    <property type="match status" value="1"/>
</dbReference>
<reference evidence="10 11" key="1">
    <citation type="submission" date="2017-09" db="EMBL/GenBank/DDBJ databases">
        <title>Comparative genomics of rhizobia isolated from Phaseolus vulgaris in China.</title>
        <authorList>
            <person name="Tong W."/>
        </authorList>
    </citation>
    <scope>NUCLEOTIDE SEQUENCE [LARGE SCALE GENOMIC DNA]</scope>
    <source>
        <strain evidence="10 11">C5</strain>
    </source>
</reference>
<feature type="binding site" evidence="8">
    <location>
        <begin position="184"/>
        <end position="187"/>
    </location>
    <ligand>
        <name>ATP</name>
        <dbReference type="ChEBI" id="CHEBI:30616"/>
    </ligand>
</feature>
<dbReference type="EC" id="6.3.2.1" evidence="8"/>
<dbReference type="UniPathway" id="UPA00028">
    <property type="reaction ID" value="UER00005"/>
</dbReference>
<protein>
    <recommendedName>
        <fullName evidence="8">Pantothenate synthetase</fullName>
        <shortName evidence="8">PS</shortName>
        <ecNumber evidence="8">6.3.2.1</ecNumber>
    </recommendedName>
    <alternativeName>
        <fullName evidence="8">Pantoate--beta-alanine ligase</fullName>
    </alternativeName>
    <alternativeName>
        <fullName evidence="8">Pantoate-activating enzyme</fullName>
    </alternativeName>
</protein>
<evidence type="ECO:0000313" key="10">
    <source>
        <dbReference type="EMBL" id="PDT00326.1"/>
    </source>
</evidence>
<comment type="subcellular location">
    <subcellularLocation>
        <location evidence="8">Cytoplasm</location>
    </subcellularLocation>
</comment>
<feature type="binding site" evidence="8">
    <location>
        <begin position="147"/>
        <end position="150"/>
    </location>
    <ligand>
        <name>ATP</name>
        <dbReference type="ChEBI" id="CHEBI:30616"/>
    </ligand>
</feature>
<evidence type="ECO:0000256" key="7">
    <source>
        <dbReference type="ARBA" id="ARBA00048258"/>
    </source>
</evidence>
<keyword evidence="6 8" id="KW-0067">ATP-binding</keyword>
<feature type="binding site" evidence="8">
    <location>
        <position position="61"/>
    </location>
    <ligand>
        <name>(R)-pantoate</name>
        <dbReference type="ChEBI" id="CHEBI:15980"/>
    </ligand>
</feature>